<evidence type="ECO:0000313" key="3">
    <source>
        <dbReference type="Proteomes" id="UP000558488"/>
    </source>
</evidence>
<dbReference type="Proteomes" id="UP000558488">
    <property type="component" value="Unassembled WGS sequence"/>
</dbReference>
<feature type="compositionally biased region" description="Low complexity" evidence="1">
    <location>
        <begin position="120"/>
        <end position="133"/>
    </location>
</feature>
<comment type="caution">
    <text evidence="2">The sequence shown here is derived from an EMBL/GenBank/DDBJ whole genome shotgun (WGS) entry which is preliminary data.</text>
</comment>
<feature type="region of interest" description="Disordered" evidence="1">
    <location>
        <begin position="39"/>
        <end position="58"/>
    </location>
</feature>
<organism evidence="2 3">
    <name type="scientific">Pipistrellus kuhlii</name>
    <name type="common">Kuhl's pipistrelle</name>
    <dbReference type="NCBI Taxonomy" id="59472"/>
    <lineage>
        <taxon>Eukaryota</taxon>
        <taxon>Metazoa</taxon>
        <taxon>Chordata</taxon>
        <taxon>Craniata</taxon>
        <taxon>Vertebrata</taxon>
        <taxon>Euteleostomi</taxon>
        <taxon>Mammalia</taxon>
        <taxon>Eutheria</taxon>
        <taxon>Laurasiatheria</taxon>
        <taxon>Chiroptera</taxon>
        <taxon>Yangochiroptera</taxon>
        <taxon>Vespertilionidae</taxon>
        <taxon>Pipistrellus</taxon>
    </lineage>
</organism>
<protein>
    <submittedName>
        <fullName evidence="2">Uncharacterized protein</fullName>
    </submittedName>
</protein>
<feature type="region of interest" description="Disordered" evidence="1">
    <location>
        <begin position="70"/>
        <end position="139"/>
    </location>
</feature>
<feature type="compositionally biased region" description="Low complexity" evidence="1">
    <location>
        <begin position="73"/>
        <end position="85"/>
    </location>
</feature>
<dbReference type="EMBL" id="JACAGB010000006">
    <property type="protein sequence ID" value="KAF6358487.1"/>
    <property type="molecule type" value="Genomic_DNA"/>
</dbReference>
<keyword evidence="3" id="KW-1185">Reference proteome</keyword>
<name>A0A7J7Y963_PIPKU</name>
<proteinExistence type="predicted"/>
<reference evidence="2 3" key="1">
    <citation type="journal article" date="2020" name="Nature">
        <title>Six reference-quality genomes reveal evolution of bat adaptations.</title>
        <authorList>
            <person name="Jebb D."/>
            <person name="Huang Z."/>
            <person name="Pippel M."/>
            <person name="Hughes G.M."/>
            <person name="Lavrichenko K."/>
            <person name="Devanna P."/>
            <person name="Winkler S."/>
            <person name="Jermiin L.S."/>
            <person name="Skirmuntt E.C."/>
            <person name="Katzourakis A."/>
            <person name="Burkitt-Gray L."/>
            <person name="Ray D.A."/>
            <person name="Sullivan K.A.M."/>
            <person name="Roscito J.G."/>
            <person name="Kirilenko B.M."/>
            <person name="Davalos L.M."/>
            <person name="Corthals A.P."/>
            <person name="Power M.L."/>
            <person name="Jones G."/>
            <person name="Ransome R.D."/>
            <person name="Dechmann D.K.N."/>
            <person name="Locatelli A.G."/>
            <person name="Puechmaille S.J."/>
            <person name="Fedrigo O."/>
            <person name="Jarvis E.D."/>
            <person name="Hiller M."/>
            <person name="Vernes S.C."/>
            <person name="Myers E.W."/>
            <person name="Teeling E.C."/>
        </authorList>
    </citation>
    <scope>NUCLEOTIDE SEQUENCE [LARGE SCALE GENOMIC DNA]</scope>
    <source>
        <strain evidence="2">MPipKuh1</strain>
        <tissue evidence="2">Flight muscle</tissue>
    </source>
</reference>
<evidence type="ECO:0000256" key="1">
    <source>
        <dbReference type="SAM" id="MobiDB-lite"/>
    </source>
</evidence>
<gene>
    <name evidence="2" type="ORF">mPipKuh1_010314</name>
</gene>
<evidence type="ECO:0000313" key="2">
    <source>
        <dbReference type="EMBL" id="KAF6358487.1"/>
    </source>
</evidence>
<dbReference type="AlphaFoldDB" id="A0A7J7Y963"/>
<sequence length="213" mass="23473">MFVTWELPQPHKWPSARDILPLPPEDEPLCPHGVLTLTLSPPHSPRGKGPGESPALSSFYSGKLRHWRTQGFAEGPRPGRAEPGGMCWFPDSQHRSGPHTGRLSPGSRSPQDGLSPFNPASRSTRAAGTTARTSRNRSLRTEELRGLGCVLSVGSSPLKLNPRAFRDPLGRHCHLTPCDWWRQSVTKTRPVSRAGSETPALDGRRSKNFCPYF</sequence>
<accession>A0A7J7Y963</accession>